<dbReference type="EMBL" id="JBEOZM010000006">
    <property type="protein sequence ID" value="MER6268828.1"/>
    <property type="molecule type" value="Genomic_DNA"/>
</dbReference>
<feature type="domain" description="Trypsin-co-occurring" evidence="1">
    <location>
        <begin position="50"/>
        <end position="124"/>
    </location>
</feature>
<dbReference type="Pfam" id="PF19493">
    <property type="entry name" value="Trypco1"/>
    <property type="match status" value="1"/>
</dbReference>
<keyword evidence="3" id="KW-1185">Reference proteome</keyword>
<organism evidence="2 3">
    <name type="scientific">Streptomyces sp. 900105755</name>
    <dbReference type="NCBI Taxonomy" id="3154389"/>
    <lineage>
        <taxon>Bacteria</taxon>
        <taxon>Bacillati</taxon>
        <taxon>Actinomycetota</taxon>
        <taxon>Actinomycetes</taxon>
        <taxon>Kitasatosporales</taxon>
        <taxon>Streptomycetaceae</taxon>
        <taxon>Streptomyces</taxon>
    </lineage>
</organism>
<name>A0ABV1TFL7_9ACTN</name>
<evidence type="ECO:0000313" key="2">
    <source>
        <dbReference type="EMBL" id="MER6268828.1"/>
    </source>
</evidence>
<evidence type="ECO:0000313" key="3">
    <source>
        <dbReference type="Proteomes" id="UP001490365"/>
    </source>
</evidence>
<evidence type="ECO:0000259" key="1">
    <source>
        <dbReference type="Pfam" id="PF19493"/>
    </source>
</evidence>
<sequence length="134" mass="13534">MPDHLEVELAGAAIRMELAGVGEPASALALAAPSADAADLPEGLGAIIPVARGRRTAVLAQDVLQSALRPLGPLLEEVHTAVTATAHPPQELTVEFGIQIGQDLKLGIVGANGQATMTVSATWQNQGTGDASSA</sequence>
<protein>
    <submittedName>
        <fullName evidence="2">CU044_2847 family protein</fullName>
    </submittedName>
</protein>
<dbReference type="NCBIfam" id="NF041216">
    <property type="entry name" value="CU044_2847_fam"/>
    <property type="match status" value="1"/>
</dbReference>
<reference evidence="2 3" key="1">
    <citation type="submission" date="2024-06" db="EMBL/GenBank/DDBJ databases">
        <title>The Natural Products Discovery Center: Release of the First 8490 Sequenced Strains for Exploring Actinobacteria Biosynthetic Diversity.</title>
        <authorList>
            <person name="Kalkreuter E."/>
            <person name="Kautsar S.A."/>
            <person name="Yang D."/>
            <person name="Bader C.D."/>
            <person name="Teijaro C.N."/>
            <person name="Fluegel L."/>
            <person name="Davis C.M."/>
            <person name="Simpson J.R."/>
            <person name="Lauterbach L."/>
            <person name="Steele A.D."/>
            <person name="Gui C."/>
            <person name="Meng S."/>
            <person name="Li G."/>
            <person name="Viehrig K."/>
            <person name="Ye F."/>
            <person name="Su P."/>
            <person name="Kiefer A.F."/>
            <person name="Nichols A."/>
            <person name="Cepeda A.J."/>
            <person name="Yan W."/>
            <person name="Fan B."/>
            <person name="Jiang Y."/>
            <person name="Adhikari A."/>
            <person name="Zheng C.-J."/>
            <person name="Schuster L."/>
            <person name="Cowan T.M."/>
            <person name="Smanski M.J."/>
            <person name="Chevrette M.G."/>
            <person name="De Carvalho L.P.S."/>
            <person name="Shen B."/>
        </authorList>
    </citation>
    <scope>NUCLEOTIDE SEQUENCE [LARGE SCALE GENOMIC DNA]</scope>
    <source>
        <strain evidence="2 3">NPDC001694</strain>
    </source>
</reference>
<proteinExistence type="predicted"/>
<dbReference type="Proteomes" id="UP001490365">
    <property type="component" value="Unassembled WGS sequence"/>
</dbReference>
<gene>
    <name evidence="2" type="ORF">ABT211_16230</name>
</gene>
<dbReference type="InterPro" id="IPR045794">
    <property type="entry name" value="Trypco1"/>
</dbReference>
<accession>A0ABV1TFL7</accession>
<comment type="caution">
    <text evidence="2">The sequence shown here is derived from an EMBL/GenBank/DDBJ whole genome shotgun (WGS) entry which is preliminary data.</text>
</comment>
<dbReference type="RefSeq" id="WP_351957426.1">
    <property type="nucleotide sequence ID" value="NZ_JBEOZM010000006.1"/>
</dbReference>